<keyword evidence="4" id="KW-1185">Reference proteome</keyword>
<proteinExistence type="predicted"/>
<dbReference type="Proteomes" id="UP000527860">
    <property type="component" value="Unassembled WGS sequence"/>
</dbReference>
<organism evidence="3 4">
    <name type="scientific">Salinicoccus roseus</name>
    <dbReference type="NCBI Taxonomy" id="45670"/>
    <lineage>
        <taxon>Bacteria</taxon>
        <taxon>Bacillati</taxon>
        <taxon>Bacillota</taxon>
        <taxon>Bacilli</taxon>
        <taxon>Bacillales</taxon>
        <taxon>Staphylococcaceae</taxon>
        <taxon>Salinicoccus</taxon>
    </lineage>
</organism>
<dbReference type="Gene3D" id="1.20.1250.20">
    <property type="entry name" value="MFS general substrate transporter like domains"/>
    <property type="match status" value="1"/>
</dbReference>
<keyword evidence="2" id="KW-0472">Membrane</keyword>
<protein>
    <submittedName>
        <fullName evidence="3">MFS transporter</fullName>
    </submittedName>
</protein>
<reference evidence="3" key="1">
    <citation type="submission" date="2020-04" db="EMBL/GenBank/DDBJ databases">
        <authorList>
            <person name="Tanveer F."/>
            <person name="Xie Y."/>
            <person name="Shinwari Z.K."/>
        </authorList>
    </citation>
    <scope>NUCLEOTIDE SEQUENCE</scope>
    <source>
        <strain evidence="3">MOSEL-ME25</strain>
    </source>
</reference>
<feature type="transmembrane region" description="Helical" evidence="2">
    <location>
        <begin position="118"/>
        <end position="137"/>
    </location>
</feature>
<evidence type="ECO:0000313" key="3">
    <source>
        <dbReference type="EMBL" id="MDB0581030.1"/>
    </source>
</evidence>
<reference evidence="3" key="2">
    <citation type="submission" date="2022-12" db="EMBL/GenBank/DDBJ databases">
        <title>Genome analysis and biological profiling of marine Salinicoccus roseus MOSEL-ME25.</title>
        <authorList>
            <person name="Mirza F.T."/>
            <person name="Xie Y."/>
            <person name="Shinwari Z.K."/>
        </authorList>
    </citation>
    <scope>NUCLEOTIDE SEQUENCE</scope>
    <source>
        <strain evidence="3">MOSEL-ME25</strain>
    </source>
</reference>
<feature type="transmembrane region" description="Helical" evidence="2">
    <location>
        <begin position="350"/>
        <end position="374"/>
    </location>
</feature>
<feature type="transmembrane region" description="Helical" evidence="2">
    <location>
        <begin position="49"/>
        <end position="69"/>
    </location>
</feature>
<keyword evidence="2" id="KW-1133">Transmembrane helix</keyword>
<dbReference type="SUPFAM" id="SSF103473">
    <property type="entry name" value="MFS general substrate transporter"/>
    <property type="match status" value="1"/>
</dbReference>
<feature type="transmembrane region" description="Helical" evidence="2">
    <location>
        <begin position="317"/>
        <end position="338"/>
    </location>
</feature>
<feature type="transmembrane region" description="Helical" evidence="2">
    <location>
        <begin position="90"/>
        <end position="112"/>
    </location>
</feature>
<evidence type="ECO:0000256" key="2">
    <source>
        <dbReference type="SAM" id="Phobius"/>
    </source>
</evidence>
<dbReference type="InterPro" id="IPR036259">
    <property type="entry name" value="MFS_trans_sf"/>
</dbReference>
<comment type="caution">
    <text evidence="3">The sequence shown here is derived from an EMBL/GenBank/DDBJ whole genome shotgun (WGS) entry which is preliminary data.</text>
</comment>
<dbReference type="Pfam" id="PF13347">
    <property type="entry name" value="MFS_2"/>
    <property type="match status" value="1"/>
</dbReference>
<feature type="transmembrane region" description="Helical" evidence="2">
    <location>
        <begin position="197"/>
        <end position="217"/>
    </location>
</feature>
<evidence type="ECO:0000313" key="4">
    <source>
        <dbReference type="Proteomes" id="UP000527860"/>
    </source>
</evidence>
<dbReference type="GeneID" id="77845786"/>
<feature type="transmembrane region" description="Helical" evidence="2">
    <location>
        <begin position="20"/>
        <end position="43"/>
    </location>
</feature>
<sequence length="515" mass="58141">MSRPRIEGEFSREQYHTAKLWQIAAFALNNTATNIFLFGMGFVTYYTTGVAGLTVMAVSTILALMRVFDSVTDPLIGFIIDKTETKFGKFRPIMVFGNVILILTFLLMFNVIHLFPESLHFIVFVILQFFYIIGYTMQTTVTRAAQTVLTNHPRQRPLFSIFDAIFNLSLFTFGQLYASQYMIGKYGDFTEAYFTELSFTFAAISLLFTVLAVIAIWGKDRKEFYGIEDVNVKTRFRDYWPVLKRNRALQMLVLSAATDKFASMFMNQQVVQVMFFGILIGNFALSGQFGLIILIPSLIVVFYGVRYAQNLGLRRALILFSYIGAISFTILFVLMLVYDTERFALGNWGVLSILFLVLFSLGRAVSMLTPSIVIPMIADVSDYETYESGRYIPGMIAALFSFVDKLVSSTAPFVVGALVALIGFGDEFPTVTDELTTGLLWVGLMTALGFPILGWIISIIAMRFYPLTKEKMAEIQLELNNTKNFILDARDRKMAEESGASMDGETSENDRNDRE</sequence>
<dbReference type="InterPro" id="IPR039672">
    <property type="entry name" value="MFS_2"/>
</dbReference>
<accession>A0ABT4YJM2</accession>
<dbReference type="EMBL" id="JABEVU030000001">
    <property type="protein sequence ID" value="MDB0581030.1"/>
    <property type="molecule type" value="Genomic_DNA"/>
</dbReference>
<dbReference type="PANTHER" id="PTHR11328:SF24">
    <property type="entry name" value="MAJOR FACILITATOR SUPERFAMILY (MFS) PROFILE DOMAIN-CONTAINING PROTEIN"/>
    <property type="match status" value="1"/>
</dbReference>
<keyword evidence="2" id="KW-0812">Transmembrane</keyword>
<gene>
    <name evidence="3" type="ORF">F7P68_0010865</name>
</gene>
<evidence type="ECO:0000256" key="1">
    <source>
        <dbReference type="SAM" id="MobiDB-lite"/>
    </source>
</evidence>
<feature type="region of interest" description="Disordered" evidence="1">
    <location>
        <begin position="495"/>
        <end position="515"/>
    </location>
</feature>
<feature type="transmembrane region" description="Helical" evidence="2">
    <location>
        <begin position="439"/>
        <end position="462"/>
    </location>
</feature>
<name>A0ABT4YJM2_9STAP</name>
<feature type="transmembrane region" description="Helical" evidence="2">
    <location>
        <begin position="395"/>
        <end position="424"/>
    </location>
</feature>
<dbReference type="PANTHER" id="PTHR11328">
    <property type="entry name" value="MAJOR FACILITATOR SUPERFAMILY DOMAIN-CONTAINING PROTEIN"/>
    <property type="match status" value="1"/>
</dbReference>
<dbReference type="RefSeq" id="WP_052443738.1">
    <property type="nucleotide sequence ID" value="NZ_JABEVU030000001.1"/>
</dbReference>
<feature type="transmembrane region" description="Helical" evidence="2">
    <location>
        <begin position="158"/>
        <end position="177"/>
    </location>
</feature>